<dbReference type="InterPro" id="IPR002347">
    <property type="entry name" value="SDR_fam"/>
</dbReference>
<dbReference type="InterPro" id="IPR020904">
    <property type="entry name" value="Sc_DH/Rdtase_CS"/>
</dbReference>
<reference evidence="2 3" key="1">
    <citation type="submission" date="2020-04" db="EMBL/GenBank/DDBJ databases">
        <title>Novel species.</title>
        <authorList>
            <person name="Teo W.F.A."/>
            <person name="Lipun K."/>
            <person name="Srisuk N."/>
            <person name="Duangmal K."/>
        </authorList>
    </citation>
    <scope>NUCLEOTIDE SEQUENCE [LARGE SCALE GENOMIC DNA]</scope>
    <source>
        <strain evidence="2 3">K13G38</strain>
    </source>
</reference>
<dbReference type="PANTHER" id="PTHR42879">
    <property type="entry name" value="3-OXOACYL-(ACYL-CARRIER-PROTEIN) REDUCTASE"/>
    <property type="match status" value="1"/>
</dbReference>
<dbReference type="PRINTS" id="PR00081">
    <property type="entry name" value="GDHRDH"/>
</dbReference>
<dbReference type="InterPro" id="IPR050259">
    <property type="entry name" value="SDR"/>
</dbReference>
<keyword evidence="3" id="KW-1185">Reference proteome</keyword>
<evidence type="ECO:0000313" key="3">
    <source>
        <dbReference type="Proteomes" id="UP000715441"/>
    </source>
</evidence>
<comment type="similarity">
    <text evidence="1">Belongs to the short-chain dehydrogenases/reductases (SDR) family.</text>
</comment>
<dbReference type="SUPFAM" id="SSF51735">
    <property type="entry name" value="NAD(P)-binding Rossmann-fold domains"/>
    <property type="match status" value="1"/>
</dbReference>
<dbReference type="Gene3D" id="3.40.50.720">
    <property type="entry name" value="NAD(P)-binding Rossmann-like Domain"/>
    <property type="match status" value="1"/>
</dbReference>
<sequence length="262" mass="26757">MDNILDMTGKTVLVTGGGQGVGRQVALHCAGQGAAVVVNDYHTDRAEAVAAEITAEGGSALGLGCDVTDFDSVTTMVERAGKDLGPIDVLVNNAGNAGPTKDALSGIPPFWETGPKDWEPWIGTNFYGVLNASRAVLPGMVERSYGRIVSVISDAGRTGEPNLAVYGGAKAGAAGFSRGLAKAVGRYGITVNCVALSTVNTPGVASALANPETVKKALRGYVIRRFGEPADAANAVLFLASDAASWVTGQTYPVNGGYAITP</sequence>
<name>A0ABX1JE34_9PSEU</name>
<dbReference type="PANTHER" id="PTHR42879:SF2">
    <property type="entry name" value="3-OXOACYL-[ACYL-CARRIER-PROTEIN] REDUCTASE FABG"/>
    <property type="match status" value="1"/>
</dbReference>
<evidence type="ECO:0000256" key="1">
    <source>
        <dbReference type="ARBA" id="ARBA00006484"/>
    </source>
</evidence>
<evidence type="ECO:0000313" key="2">
    <source>
        <dbReference type="EMBL" id="NKQ56960.1"/>
    </source>
</evidence>
<organism evidence="2 3">
    <name type="scientific">Amycolatopsis acididurans</name>
    <dbReference type="NCBI Taxonomy" id="2724524"/>
    <lineage>
        <taxon>Bacteria</taxon>
        <taxon>Bacillati</taxon>
        <taxon>Actinomycetota</taxon>
        <taxon>Actinomycetes</taxon>
        <taxon>Pseudonocardiales</taxon>
        <taxon>Pseudonocardiaceae</taxon>
        <taxon>Amycolatopsis</taxon>
    </lineage>
</organism>
<dbReference type="EMBL" id="JAAXLS010000029">
    <property type="protein sequence ID" value="NKQ56960.1"/>
    <property type="molecule type" value="Genomic_DNA"/>
</dbReference>
<proteinExistence type="inferred from homology"/>
<dbReference type="Pfam" id="PF13561">
    <property type="entry name" value="adh_short_C2"/>
    <property type="match status" value="1"/>
</dbReference>
<protein>
    <submittedName>
        <fullName evidence="2">SDR family oxidoreductase</fullName>
    </submittedName>
</protein>
<dbReference type="InterPro" id="IPR036291">
    <property type="entry name" value="NAD(P)-bd_dom_sf"/>
</dbReference>
<dbReference type="Proteomes" id="UP000715441">
    <property type="component" value="Unassembled WGS sequence"/>
</dbReference>
<gene>
    <name evidence="2" type="ORF">HFP15_29240</name>
</gene>
<dbReference type="PROSITE" id="PS00061">
    <property type="entry name" value="ADH_SHORT"/>
    <property type="match status" value="1"/>
</dbReference>
<accession>A0ABX1JE34</accession>
<dbReference type="PRINTS" id="PR00080">
    <property type="entry name" value="SDRFAMILY"/>
</dbReference>
<comment type="caution">
    <text evidence="2">The sequence shown here is derived from an EMBL/GenBank/DDBJ whole genome shotgun (WGS) entry which is preliminary data.</text>
</comment>